<accession>A0ABW6SXX3</accession>
<feature type="domain" description="Aminoglycoside phosphotransferase" evidence="1">
    <location>
        <begin position="69"/>
        <end position="279"/>
    </location>
</feature>
<evidence type="ECO:0000313" key="3">
    <source>
        <dbReference type="Proteomes" id="UP001602013"/>
    </source>
</evidence>
<dbReference type="InterPro" id="IPR002575">
    <property type="entry name" value="Aminoglycoside_PTrfase"/>
</dbReference>
<name>A0ABW6SXX3_9ACTN</name>
<gene>
    <name evidence="2" type="ORF">ACFYXI_30190</name>
</gene>
<dbReference type="Proteomes" id="UP001602013">
    <property type="component" value="Unassembled WGS sequence"/>
</dbReference>
<sequence>MTEEIAHHAVMMTGDCRALRGLTYIAVPGEGDLMAADFSLGMLTDVMRSACRTAGLDPEGAELLRLGENAIYKLVSDAVVVRIARGQERLPVVEKELCVASWLQTSGVPAVQAYSEVAQPIVVDGYPVSFWKAITPDEPSPGPADLAKLLRRFHDAGDPPCELPEFDPLYQVEPRLDAARAVRDEDLDFLRARCRDLVKRYAELEFALPYGPIHGDAHTGNLLRADGQVVMLDFEVVARGPREWDLMPISISRQRFGLPEEQYRAFCNAYGFDVRSWQGYTVLRDVRELTMTTWLMQNVGEDPRIAEEFAHRVRSLREGDRDVVWHPF</sequence>
<dbReference type="Pfam" id="PF01636">
    <property type="entry name" value="APH"/>
    <property type="match status" value="1"/>
</dbReference>
<dbReference type="EMBL" id="JBIASD010000025">
    <property type="protein sequence ID" value="MFF3669866.1"/>
    <property type="molecule type" value="Genomic_DNA"/>
</dbReference>
<protein>
    <submittedName>
        <fullName evidence="2">Phosphotransferase enzyme family protein</fullName>
    </submittedName>
</protein>
<evidence type="ECO:0000259" key="1">
    <source>
        <dbReference type="Pfam" id="PF01636"/>
    </source>
</evidence>
<dbReference type="InterPro" id="IPR011009">
    <property type="entry name" value="Kinase-like_dom_sf"/>
</dbReference>
<dbReference type="SUPFAM" id="SSF56112">
    <property type="entry name" value="Protein kinase-like (PK-like)"/>
    <property type="match status" value="1"/>
</dbReference>
<organism evidence="2 3">
    <name type="scientific">Microtetraspora malaysiensis</name>
    <dbReference type="NCBI Taxonomy" id="161358"/>
    <lineage>
        <taxon>Bacteria</taxon>
        <taxon>Bacillati</taxon>
        <taxon>Actinomycetota</taxon>
        <taxon>Actinomycetes</taxon>
        <taxon>Streptosporangiales</taxon>
        <taxon>Streptosporangiaceae</taxon>
        <taxon>Microtetraspora</taxon>
    </lineage>
</organism>
<evidence type="ECO:0000313" key="2">
    <source>
        <dbReference type="EMBL" id="MFF3669866.1"/>
    </source>
</evidence>
<dbReference type="RefSeq" id="WP_387416141.1">
    <property type="nucleotide sequence ID" value="NZ_JBIASD010000025.1"/>
</dbReference>
<comment type="caution">
    <text evidence="2">The sequence shown here is derived from an EMBL/GenBank/DDBJ whole genome shotgun (WGS) entry which is preliminary data.</text>
</comment>
<dbReference type="Gene3D" id="3.90.1200.10">
    <property type="match status" value="1"/>
</dbReference>
<proteinExistence type="predicted"/>
<keyword evidence="3" id="KW-1185">Reference proteome</keyword>
<reference evidence="2 3" key="1">
    <citation type="submission" date="2024-10" db="EMBL/GenBank/DDBJ databases">
        <title>The Natural Products Discovery Center: Release of the First 8490 Sequenced Strains for Exploring Actinobacteria Biosynthetic Diversity.</title>
        <authorList>
            <person name="Kalkreuter E."/>
            <person name="Kautsar S.A."/>
            <person name="Yang D."/>
            <person name="Bader C.D."/>
            <person name="Teijaro C.N."/>
            <person name="Fluegel L."/>
            <person name="Davis C.M."/>
            <person name="Simpson J.R."/>
            <person name="Lauterbach L."/>
            <person name="Steele A.D."/>
            <person name="Gui C."/>
            <person name="Meng S."/>
            <person name="Li G."/>
            <person name="Viehrig K."/>
            <person name="Ye F."/>
            <person name="Su P."/>
            <person name="Kiefer A.F."/>
            <person name="Nichols A."/>
            <person name="Cepeda A.J."/>
            <person name="Yan W."/>
            <person name="Fan B."/>
            <person name="Jiang Y."/>
            <person name="Adhikari A."/>
            <person name="Zheng C.-J."/>
            <person name="Schuster L."/>
            <person name="Cowan T.M."/>
            <person name="Smanski M.J."/>
            <person name="Chevrette M.G."/>
            <person name="De Carvalho L.P.S."/>
            <person name="Shen B."/>
        </authorList>
    </citation>
    <scope>NUCLEOTIDE SEQUENCE [LARGE SCALE GENOMIC DNA]</scope>
    <source>
        <strain evidence="2 3">NPDC002173</strain>
    </source>
</reference>